<dbReference type="RefSeq" id="WP_096428363.1">
    <property type="nucleotide sequence ID" value="NZ_AP018042.1"/>
</dbReference>
<name>A0A1Y1CGP7_9BACT</name>
<evidence type="ECO:0000313" key="2">
    <source>
        <dbReference type="Proteomes" id="UP000218267"/>
    </source>
</evidence>
<protein>
    <submittedName>
        <fullName evidence="1">Uncharacterized protein</fullName>
    </submittedName>
</protein>
<reference evidence="1 2" key="1">
    <citation type="journal article" date="2018" name="Mar. Genomics">
        <title>Complete genome sequence of Marinifilaceae bacterium strain SPP2, isolated from the Antarctic marine sediment.</title>
        <authorList>
            <person name="Watanabe M."/>
            <person name="Kojima H."/>
            <person name="Fukui M."/>
        </authorList>
    </citation>
    <scope>NUCLEOTIDE SEQUENCE [LARGE SCALE GENOMIC DNA]</scope>
    <source>
        <strain evidence="1 2">SPP2</strain>
    </source>
</reference>
<evidence type="ECO:0000313" key="1">
    <source>
        <dbReference type="EMBL" id="BAX79460.1"/>
    </source>
</evidence>
<dbReference type="Pfam" id="PF12888">
    <property type="entry name" value="Lipid_bd"/>
    <property type="match status" value="1"/>
</dbReference>
<sequence length="221" mass="24860">MKTLLYILAVGFIGLTACDDTELEDWDSAVLDYSGTYLYQVSDLDGNLLVDYDNEDKLEFYNTSADVANELWIDDHDKVFELRSKFFFDGDASSFASKSIAFADLTNNEKAIVVPEDKPLKLDTITVVARDYIRAAIVEGKIVKNGATTIGENITDSLYVSIVLYSGTVSFKSEAVPVEYRSNPDKEEFQWVLDDVVYDATKDDSYLISGHRYTGFTEDDY</sequence>
<organism evidence="1 2">
    <name type="scientific">Labilibaculum antarcticum</name>
    <dbReference type="NCBI Taxonomy" id="1717717"/>
    <lineage>
        <taxon>Bacteria</taxon>
        <taxon>Pseudomonadati</taxon>
        <taxon>Bacteroidota</taxon>
        <taxon>Bacteroidia</taxon>
        <taxon>Marinilabiliales</taxon>
        <taxon>Marinifilaceae</taxon>
        <taxon>Labilibaculum</taxon>
    </lineage>
</organism>
<gene>
    <name evidence="1" type="ORF">ALGA_1074</name>
</gene>
<dbReference type="InterPro" id="IPR024404">
    <property type="entry name" value="Lipid-bd_put"/>
</dbReference>
<reference evidence="2" key="2">
    <citation type="journal article" date="2020" name="Antonie Van Leeuwenhoek">
        <title>Labilibaculum antarcticum sp. nov., a novel facultative anaerobic, psychrotorelant bacterium isolated from marine sediment of Antarctica.</title>
        <authorList>
            <person name="Watanabe M."/>
            <person name="Kojima H."/>
            <person name="Fukui M."/>
        </authorList>
    </citation>
    <scope>NUCLEOTIDE SEQUENCE [LARGE SCALE GENOMIC DNA]</scope>
    <source>
        <strain evidence="2">SPP2</strain>
    </source>
</reference>
<keyword evidence="2" id="KW-1185">Reference proteome</keyword>
<dbReference type="Gene3D" id="2.40.128.220">
    <property type="match status" value="1"/>
</dbReference>
<dbReference type="KEGG" id="mbas:ALGA_1074"/>
<dbReference type="AlphaFoldDB" id="A0A1Y1CGP7"/>
<dbReference type="OrthoDB" id="851990at2"/>
<dbReference type="Proteomes" id="UP000218267">
    <property type="component" value="Chromosome"/>
</dbReference>
<accession>A0A1Y1CGP7</accession>
<dbReference type="PROSITE" id="PS51257">
    <property type="entry name" value="PROKAR_LIPOPROTEIN"/>
    <property type="match status" value="1"/>
</dbReference>
<proteinExistence type="predicted"/>
<dbReference type="InterPro" id="IPR038668">
    <property type="entry name" value="Lipid-bd_sf"/>
</dbReference>
<dbReference type="EMBL" id="AP018042">
    <property type="protein sequence ID" value="BAX79460.1"/>
    <property type="molecule type" value="Genomic_DNA"/>
</dbReference>